<dbReference type="InterPro" id="IPR034660">
    <property type="entry name" value="DinB/YfiT-like"/>
</dbReference>
<keyword evidence="3" id="KW-1185">Reference proteome</keyword>
<dbReference type="SUPFAM" id="SSF109854">
    <property type="entry name" value="DinB/YfiT-like putative metalloenzymes"/>
    <property type="match status" value="1"/>
</dbReference>
<sequence length="230" mass="24915">MPYPLPPAKDAFDATLARLDTLLGEITDQQLLAPSRCHGWAVCDVLAHLHLGLQEAITAFAYRVDTPADTDFAQYWRGGPADPPTADRDAEIAQIRFARLLASAYGRPSGLLRHLRPTVDALRRFVAAADDGQLAFQQRVLPVGDFVVTWAVEVAIHHLDVLVELPELPEPAPDGLALVAATLDRLRGTSDRPGGWDETTYALKGAGRLPLSDAERAELGATAERFPILG</sequence>
<comment type="caution">
    <text evidence="2">The sequence shown here is derived from an EMBL/GenBank/DDBJ whole genome shotgun (WGS) entry which is preliminary data.</text>
</comment>
<organism evidence="2 3">
    <name type="scientific">Cryptosporangium minutisporangium</name>
    <dbReference type="NCBI Taxonomy" id="113569"/>
    <lineage>
        <taxon>Bacteria</taxon>
        <taxon>Bacillati</taxon>
        <taxon>Actinomycetota</taxon>
        <taxon>Actinomycetes</taxon>
        <taxon>Cryptosporangiales</taxon>
        <taxon>Cryptosporangiaceae</taxon>
        <taxon>Cryptosporangium</taxon>
    </lineage>
</organism>
<gene>
    <name evidence="2" type="ORF">GCM10020369_03320</name>
</gene>
<reference evidence="3" key="1">
    <citation type="journal article" date="2019" name="Int. J. Syst. Evol. Microbiol.">
        <title>The Global Catalogue of Microorganisms (GCM) 10K type strain sequencing project: providing services to taxonomists for standard genome sequencing and annotation.</title>
        <authorList>
            <consortium name="The Broad Institute Genomics Platform"/>
            <consortium name="The Broad Institute Genome Sequencing Center for Infectious Disease"/>
            <person name="Wu L."/>
            <person name="Ma J."/>
        </authorList>
    </citation>
    <scope>NUCLEOTIDE SEQUENCE [LARGE SCALE GENOMIC DNA]</scope>
    <source>
        <strain evidence="3">JCM 9458</strain>
    </source>
</reference>
<feature type="domain" description="Mycothiol-dependent maleylpyruvate isomerase metal-binding" evidence="1">
    <location>
        <begin position="14"/>
        <end position="161"/>
    </location>
</feature>
<protein>
    <recommendedName>
        <fullName evidence="1">Mycothiol-dependent maleylpyruvate isomerase metal-binding domain-containing protein</fullName>
    </recommendedName>
</protein>
<evidence type="ECO:0000313" key="2">
    <source>
        <dbReference type="EMBL" id="GAA3382241.1"/>
    </source>
</evidence>
<dbReference type="RefSeq" id="WP_345726114.1">
    <property type="nucleotide sequence ID" value="NZ_BAAAYN010000002.1"/>
</dbReference>
<proteinExistence type="predicted"/>
<dbReference type="EMBL" id="BAAAYN010000002">
    <property type="protein sequence ID" value="GAA3382241.1"/>
    <property type="molecule type" value="Genomic_DNA"/>
</dbReference>
<dbReference type="Proteomes" id="UP001501676">
    <property type="component" value="Unassembled WGS sequence"/>
</dbReference>
<dbReference type="Gene3D" id="1.20.120.450">
    <property type="entry name" value="dinb family like domain"/>
    <property type="match status" value="1"/>
</dbReference>
<dbReference type="Pfam" id="PF11716">
    <property type="entry name" value="MDMPI_N"/>
    <property type="match status" value="1"/>
</dbReference>
<evidence type="ECO:0000313" key="3">
    <source>
        <dbReference type="Proteomes" id="UP001501676"/>
    </source>
</evidence>
<accession>A0ABP6SQ92</accession>
<name>A0ABP6SQ92_9ACTN</name>
<dbReference type="InterPro" id="IPR024344">
    <property type="entry name" value="MDMPI_metal-binding"/>
</dbReference>
<evidence type="ECO:0000259" key="1">
    <source>
        <dbReference type="Pfam" id="PF11716"/>
    </source>
</evidence>